<evidence type="ECO:0000259" key="1">
    <source>
        <dbReference type="Pfam" id="PF04542"/>
    </source>
</evidence>
<dbReference type="GO" id="GO:0006352">
    <property type="term" value="P:DNA-templated transcription initiation"/>
    <property type="evidence" value="ECO:0007669"/>
    <property type="project" value="InterPro"/>
</dbReference>
<reference evidence="4 5" key="1">
    <citation type="submission" date="2018-03" db="EMBL/GenBank/DDBJ databases">
        <title>Genomic Encyclopedia of Archaeal and Bacterial Type Strains, Phase II (KMG-II): from individual species to whole genera.</title>
        <authorList>
            <person name="Goeker M."/>
        </authorList>
    </citation>
    <scope>NUCLEOTIDE SEQUENCE [LARGE SCALE GENOMIC DNA]</scope>
    <source>
        <strain evidence="4 5">DSM 25027</strain>
    </source>
</reference>
<dbReference type="Pfam" id="PF20239">
    <property type="entry name" value="DUF6596"/>
    <property type="match status" value="1"/>
</dbReference>
<dbReference type="InterPro" id="IPR007627">
    <property type="entry name" value="RNA_pol_sigma70_r2"/>
</dbReference>
<dbReference type="Gene3D" id="1.10.10.10">
    <property type="entry name" value="Winged helix-like DNA-binding domain superfamily/Winged helix DNA-binding domain"/>
    <property type="match status" value="1"/>
</dbReference>
<dbReference type="InterPro" id="IPR036388">
    <property type="entry name" value="WH-like_DNA-bd_sf"/>
</dbReference>
<dbReference type="GO" id="GO:0003677">
    <property type="term" value="F:DNA binding"/>
    <property type="evidence" value="ECO:0007669"/>
    <property type="project" value="InterPro"/>
</dbReference>
<name>A0A2T0M9X8_9FLAO</name>
<dbReference type="PANTHER" id="PTHR47756">
    <property type="entry name" value="BLL6612 PROTEIN-RELATED"/>
    <property type="match status" value="1"/>
</dbReference>
<dbReference type="Gene3D" id="1.10.1740.10">
    <property type="match status" value="1"/>
</dbReference>
<dbReference type="Proteomes" id="UP000237640">
    <property type="component" value="Unassembled WGS sequence"/>
</dbReference>
<dbReference type="InterPro" id="IPR013249">
    <property type="entry name" value="RNA_pol_sigma70_r4_t2"/>
</dbReference>
<dbReference type="SUPFAM" id="SSF88946">
    <property type="entry name" value="Sigma2 domain of RNA polymerase sigma factors"/>
    <property type="match status" value="1"/>
</dbReference>
<comment type="caution">
    <text evidence="4">The sequence shown here is derived from an EMBL/GenBank/DDBJ whole genome shotgun (WGS) entry which is preliminary data.</text>
</comment>
<feature type="domain" description="RNA polymerase sigma factor 70 region 4 type 2" evidence="2">
    <location>
        <begin position="111"/>
        <end position="160"/>
    </location>
</feature>
<feature type="domain" description="RNA polymerase sigma-70 region 2" evidence="1">
    <location>
        <begin position="32"/>
        <end position="78"/>
    </location>
</feature>
<dbReference type="Pfam" id="PF08281">
    <property type="entry name" value="Sigma70_r4_2"/>
    <property type="match status" value="1"/>
</dbReference>
<dbReference type="PANTHER" id="PTHR47756:SF2">
    <property type="entry name" value="BLL6612 PROTEIN"/>
    <property type="match status" value="1"/>
</dbReference>
<dbReference type="InterPro" id="IPR014284">
    <property type="entry name" value="RNA_pol_sigma-70_dom"/>
</dbReference>
<dbReference type="InterPro" id="IPR046531">
    <property type="entry name" value="DUF6596"/>
</dbReference>
<proteinExistence type="predicted"/>
<protein>
    <submittedName>
        <fullName evidence="4">RNA polymerase sigma-70 factor (ECF subfamily)</fullName>
    </submittedName>
</protein>
<dbReference type="OrthoDB" id="9780299at2"/>
<evidence type="ECO:0000259" key="3">
    <source>
        <dbReference type="Pfam" id="PF20239"/>
    </source>
</evidence>
<evidence type="ECO:0000259" key="2">
    <source>
        <dbReference type="Pfam" id="PF08281"/>
    </source>
</evidence>
<dbReference type="Pfam" id="PF04542">
    <property type="entry name" value="Sigma70_r2"/>
    <property type="match status" value="1"/>
</dbReference>
<keyword evidence="5" id="KW-1185">Reference proteome</keyword>
<dbReference type="GO" id="GO:0016987">
    <property type="term" value="F:sigma factor activity"/>
    <property type="evidence" value="ECO:0007669"/>
    <property type="project" value="InterPro"/>
</dbReference>
<gene>
    <name evidence="4" type="ORF">CLV81_2676</name>
</gene>
<accession>A0A2T0M9X8</accession>
<evidence type="ECO:0000313" key="5">
    <source>
        <dbReference type="Proteomes" id="UP000237640"/>
    </source>
</evidence>
<evidence type="ECO:0000313" key="4">
    <source>
        <dbReference type="EMBL" id="PRX54278.1"/>
    </source>
</evidence>
<organism evidence="4 5">
    <name type="scientific">Flagellimonas meridianipacifica</name>
    <dbReference type="NCBI Taxonomy" id="1080225"/>
    <lineage>
        <taxon>Bacteria</taxon>
        <taxon>Pseudomonadati</taxon>
        <taxon>Bacteroidota</taxon>
        <taxon>Flavobacteriia</taxon>
        <taxon>Flavobacteriales</taxon>
        <taxon>Flavobacteriaceae</taxon>
        <taxon>Flagellimonas</taxon>
    </lineage>
</organism>
<dbReference type="InterPro" id="IPR013324">
    <property type="entry name" value="RNA_pol_sigma_r3/r4-like"/>
</dbReference>
<sequence>MDVRREIEGIYKESHGHLTTVLMQKFGFLGLATVEDLVQEAFAKAMEQWPRKGLPKNPSGWLYQCCRNSAIDLINRSRKNGEYFDDQLGEAENRQTFENQIKDGRLKTLFDCCYPNLTPKTRIVLALKYVLDFRTETIAQHFGISGDAVEKMLYRTRQKLKSEDIPLDNLPDEVYKKRLPSVHKAIYLLFTEGWKEFQADERLQGLCEEALLLNTELIHSSLGDTDTLALQALMLFNIARLESRFDAEGKQISIEHQNRELWDRQLIKLGHNHLELSESNHLSSYHLEAVIAYKHCLASSFFDIDWESICRYYKVLSKIHPNPFVEINYAIALYHAGDMIQAHKRFDNLKNNRYLNSSKLLKKAIVEFNMKTIFS</sequence>
<feature type="domain" description="DUF6596" evidence="3">
    <location>
        <begin position="178"/>
        <end position="276"/>
    </location>
</feature>
<dbReference type="InterPro" id="IPR013325">
    <property type="entry name" value="RNA_pol_sigma_r2"/>
</dbReference>
<dbReference type="SUPFAM" id="SSF88659">
    <property type="entry name" value="Sigma3 and sigma4 domains of RNA polymerase sigma factors"/>
    <property type="match status" value="1"/>
</dbReference>
<dbReference type="EMBL" id="PVYX01000002">
    <property type="protein sequence ID" value="PRX54278.1"/>
    <property type="molecule type" value="Genomic_DNA"/>
</dbReference>
<dbReference type="AlphaFoldDB" id="A0A2T0M9X8"/>
<dbReference type="RefSeq" id="WP_106145569.1">
    <property type="nucleotide sequence ID" value="NZ_PVYX01000002.1"/>
</dbReference>
<dbReference type="NCBIfam" id="TIGR02937">
    <property type="entry name" value="sigma70-ECF"/>
    <property type="match status" value="1"/>
</dbReference>